<feature type="transmembrane region" description="Helical" evidence="1">
    <location>
        <begin position="67"/>
        <end position="89"/>
    </location>
</feature>
<comment type="caution">
    <text evidence="2">The sequence shown here is derived from an EMBL/GenBank/DDBJ whole genome shotgun (WGS) entry which is preliminary data.</text>
</comment>
<evidence type="ECO:0000313" key="2">
    <source>
        <dbReference type="EMBL" id="KYH31143.1"/>
    </source>
</evidence>
<dbReference type="RefSeq" id="WP_066827019.1">
    <property type="nucleotide sequence ID" value="NZ_LTBA01000050.1"/>
</dbReference>
<dbReference type="EMBL" id="LTBA01000050">
    <property type="protein sequence ID" value="KYH31143.1"/>
    <property type="molecule type" value="Genomic_DNA"/>
</dbReference>
<dbReference type="OrthoDB" id="10015140at2"/>
<dbReference type="Proteomes" id="UP000075531">
    <property type="component" value="Unassembled WGS sequence"/>
</dbReference>
<name>A0A151AUA5_9CLOT</name>
<feature type="transmembrane region" description="Helical" evidence="1">
    <location>
        <begin position="32"/>
        <end position="55"/>
    </location>
</feature>
<sequence length="197" mass="23736">MKLDNKLKMLVILLLTLFFTNKYYEIYRLFCFFIPLYICFLYIELKPYYSVYSIVRFQQQIEWHKKLISIIIEYTYIGAIILCIDKLIITNNYNNIVEICSIFLVYFLFLSISGMILILPNLSVIRSSIFFIVFFVFARSNIKIFDFLQTLYDSRKWSMGHGIIKTIVIFIVINVLIYSLYFIFIKIRTEIMSFYEN</sequence>
<dbReference type="PATRIC" id="fig|1121338.3.peg.2505"/>
<dbReference type="AlphaFoldDB" id="A0A151AUA5"/>
<feature type="transmembrane region" description="Helical" evidence="1">
    <location>
        <begin position="95"/>
        <end position="117"/>
    </location>
</feature>
<reference evidence="2 3" key="1">
    <citation type="submission" date="2016-02" db="EMBL/GenBank/DDBJ databases">
        <title>Genome sequence of Clostridium tepidiprofundi DSM 19306.</title>
        <authorList>
            <person name="Poehlein A."/>
            <person name="Daniel R."/>
        </authorList>
    </citation>
    <scope>NUCLEOTIDE SEQUENCE [LARGE SCALE GENOMIC DNA]</scope>
    <source>
        <strain evidence="2 3">DSM 19306</strain>
    </source>
</reference>
<evidence type="ECO:0000313" key="3">
    <source>
        <dbReference type="Proteomes" id="UP000075531"/>
    </source>
</evidence>
<accession>A0A151AUA5</accession>
<gene>
    <name evidence="2" type="ORF">CLTEP_24220</name>
</gene>
<evidence type="ECO:0000256" key="1">
    <source>
        <dbReference type="SAM" id="Phobius"/>
    </source>
</evidence>
<organism evidence="2 3">
    <name type="scientific">Clostridium tepidiprofundi DSM 19306</name>
    <dbReference type="NCBI Taxonomy" id="1121338"/>
    <lineage>
        <taxon>Bacteria</taxon>
        <taxon>Bacillati</taxon>
        <taxon>Bacillota</taxon>
        <taxon>Clostridia</taxon>
        <taxon>Eubacteriales</taxon>
        <taxon>Clostridiaceae</taxon>
        <taxon>Clostridium</taxon>
    </lineage>
</organism>
<feature type="transmembrane region" description="Helical" evidence="1">
    <location>
        <begin position="162"/>
        <end position="184"/>
    </location>
</feature>
<keyword evidence="1" id="KW-1133">Transmembrane helix</keyword>
<keyword evidence="1" id="KW-0472">Membrane</keyword>
<keyword evidence="3" id="KW-1185">Reference proteome</keyword>
<protein>
    <submittedName>
        <fullName evidence="2">Uncharacterized protein</fullName>
    </submittedName>
</protein>
<keyword evidence="1" id="KW-0812">Transmembrane</keyword>
<dbReference type="STRING" id="1121338.CLTEP_24220"/>
<proteinExistence type="predicted"/>
<feature type="transmembrane region" description="Helical" evidence="1">
    <location>
        <begin position="124"/>
        <end position="142"/>
    </location>
</feature>